<feature type="region of interest" description="Disordered" evidence="1">
    <location>
        <begin position="1"/>
        <end position="70"/>
    </location>
</feature>
<dbReference type="EMBL" id="NMUH01002046">
    <property type="protein sequence ID" value="MQL97423.1"/>
    <property type="molecule type" value="Genomic_DNA"/>
</dbReference>
<reference evidence="2" key="1">
    <citation type="submission" date="2017-07" db="EMBL/GenBank/DDBJ databases">
        <title>Taro Niue Genome Assembly and Annotation.</title>
        <authorList>
            <person name="Atibalentja N."/>
            <person name="Keating K."/>
            <person name="Fields C.J."/>
        </authorList>
    </citation>
    <scope>NUCLEOTIDE SEQUENCE</scope>
    <source>
        <strain evidence="2">Niue_2</strain>
        <tissue evidence="2">Leaf</tissue>
    </source>
</reference>
<gene>
    <name evidence="2" type="ORF">Taro_030108</name>
</gene>
<evidence type="ECO:0000313" key="2">
    <source>
        <dbReference type="EMBL" id="MQL97423.1"/>
    </source>
</evidence>
<proteinExistence type="predicted"/>
<dbReference type="Proteomes" id="UP000652761">
    <property type="component" value="Unassembled WGS sequence"/>
</dbReference>
<evidence type="ECO:0000256" key="1">
    <source>
        <dbReference type="SAM" id="MobiDB-lite"/>
    </source>
</evidence>
<sequence>MEQYLEEKKASQKRSAPPFQRQDRKKAAYQSPQCPVTASSQQEYSPPQGQYNAQHPNWSSSLSRARRQPTSFTCQEANLLVQTPMRFYYTQTPS</sequence>
<dbReference type="AlphaFoldDB" id="A0A843VZ93"/>
<keyword evidence="3" id="KW-1185">Reference proteome</keyword>
<feature type="compositionally biased region" description="Polar residues" evidence="1">
    <location>
        <begin position="30"/>
        <end position="70"/>
    </location>
</feature>
<protein>
    <submittedName>
        <fullName evidence="2">Uncharacterized protein</fullName>
    </submittedName>
</protein>
<evidence type="ECO:0000313" key="3">
    <source>
        <dbReference type="Proteomes" id="UP000652761"/>
    </source>
</evidence>
<comment type="caution">
    <text evidence="2">The sequence shown here is derived from an EMBL/GenBank/DDBJ whole genome shotgun (WGS) entry which is preliminary data.</text>
</comment>
<accession>A0A843VZ93</accession>
<name>A0A843VZ93_COLES</name>
<organism evidence="2 3">
    <name type="scientific">Colocasia esculenta</name>
    <name type="common">Wild taro</name>
    <name type="synonym">Arum esculentum</name>
    <dbReference type="NCBI Taxonomy" id="4460"/>
    <lineage>
        <taxon>Eukaryota</taxon>
        <taxon>Viridiplantae</taxon>
        <taxon>Streptophyta</taxon>
        <taxon>Embryophyta</taxon>
        <taxon>Tracheophyta</taxon>
        <taxon>Spermatophyta</taxon>
        <taxon>Magnoliopsida</taxon>
        <taxon>Liliopsida</taxon>
        <taxon>Araceae</taxon>
        <taxon>Aroideae</taxon>
        <taxon>Colocasieae</taxon>
        <taxon>Colocasia</taxon>
    </lineage>
</organism>
<feature type="compositionally biased region" description="Basic and acidic residues" evidence="1">
    <location>
        <begin position="1"/>
        <end position="10"/>
    </location>
</feature>